<keyword evidence="3" id="KW-1185">Reference proteome</keyword>
<evidence type="ECO:0008006" key="4">
    <source>
        <dbReference type="Google" id="ProtNLM"/>
    </source>
</evidence>
<keyword evidence="1" id="KW-1133">Transmembrane helix</keyword>
<evidence type="ECO:0000313" key="2">
    <source>
        <dbReference type="EMBL" id="SSA40216.1"/>
    </source>
</evidence>
<evidence type="ECO:0000313" key="3">
    <source>
        <dbReference type="Proteomes" id="UP000250222"/>
    </source>
</evidence>
<accession>A0A2Y9A8C4</accession>
<gene>
    <name evidence="2" type="ORF">SAMN05216184_10476</name>
</gene>
<dbReference type="EMBL" id="UETB01000004">
    <property type="protein sequence ID" value="SSA40216.1"/>
    <property type="molecule type" value="Genomic_DNA"/>
</dbReference>
<organism evidence="2 3">
    <name type="scientific">Georgenia satyanarayanai</name>
    <dbReference type="NCBI Taxonomy" id="860221"/>
    <lineage>
        <taxon>Bacteria</taxon>
        <taxon>Bacillati</taxon>
        <taxon>Actinomycetota</taxon>
        <taxon>Actinomycetes</taxon>
        <taxon>Micrococcales</taxon>
        <taxon>Bogoriellaceae</taxon>
        <taxon>Georgenia</taxon>
    </lineage>
</organism>
<protein>
    <recommendedName>
        <fullName evidence="4">Solute:sodium symporter small subunit</fullName>
    </recommendedName>
</protein>
<sequence length="105" mass="11096">MSGDPEVQDTPAEVDAAFRTLRRIAVTYFILFVVVLASFPVLTMTLGWWTESRLGGLSPAYLTAAVGLYVVFAVIGIAAATLSSSVETRMLGGTPAEPDAVAEET</sequence>
<evidence type="ECO:0000256" key="1">
    <source>
        <dbReference type="SAM" id="Phobius"/>
    </source>
</evidence>
<proteinExistence type="predicted"/>
<keyword evidence="1" id="KW-0812">Transmembrane</keyword>
<dbReference type="RefSeq" id="WP_110852180.1">
    <property type="nucleotide sequence ID" value="NZ_QKLZ01000004.1"/>
</dbReference>
<feature type="transmembrane region" description="Helical" evidence="1">
    <location>
        <begin position="61"/>
        <end position="82"/>
    </location>
</feature>
<name>A0A2Y9A8C4_9MICO</name>
<reference evidence="2 3" key="1">
    <citation type="submission" date="2016-10" db="EMBL/GenBank/DDBJ databases">
        <authorList>
            <person name="Cai Z."/>
        </authorList>
    </citation>
    <scope>NUCLEOTIDE SEQUENCE [LARGE SCALE GENOMIC DNA]</scope>
    <source>
        <strain evidence="2 3">CGMCC 1.10826</strain>
    </source>
</reference>
<keyword evidence="1" id="KW-0472">Membrane</keyword>
<dbReference type="AlphaFoldDB" id="A0A2Y9A8C4"/>
<feature type="transmembrane region" description="Helical" evidence="1">
    <location>
        <begin position="28"/>
        <end position="49"/>
    </location>
</feature>
<dbReference type="Proteomes" id="UP000250222">
    <property type="component" value="Unassembled WGS sequence"/>
</dbReference>
<dbReference type="OrthoDB" id="3693757at2"/>